<reference evidence="1 2" key="1">
    <citation type="submission" date="2017-11" db="EMBL/GenBank/DDBJ databases">
        <title>Draft Genome Sequence of Lactobacillus curieae NBRC 111893 isolated from Koso, a Japanese sugar-Vegetable Fermented Beverage.</title>
        <authorList>
            <person name="Chiou T.Y."/>
            <person name="Oshima K."/>
            <person name="Suda W."/>
            <person name="Hattori M."/>
            <person name="Takahashi T."/>
        </authorList>
    </citation>
    <scope>NUCLEOTIDE SEQUENCE [LARGE SCALE GENOMIC DNA]</scope>
    <source>
        <strain evidence="1 2">NBRC111893</strain>
    </source>
</reference>
<name>A0A401FND1_9LACO</name>
<dbReference type="Proteomes" id="UP000286974">
    <property type="component" value="Unassembled WGS sequence"/>
</dbReference>
<dbReference type="AlphaFoldDB" id="A0A401FND1"/>
<proteinExistence type="predicted"/>
<keyword evidence="2" id="KW-1185">Reference proteome</keyword>
<dbReference type="EMBL" id="BEXA01000004">
    <property type="protein sequence ID" value="GAY73892.1"/>
    <property type="molecule type" value="Genomic_DNA"/>
</dbReference>
<comment type="caution">
    <text evidence="1">The sequence shown here is derived from an EMBL/GenBank/DDBJ whole genome shotgun (WGS) entry which is preliminary data.</text>
</comment>
<sequence length="65" mass="7476">MPKFKAELKQINAKRKLTKNTRVNVVNGKVIVTKGIQGNKLDQKWMIKQFKYQAGHNLVISVPKK</sequence>
<dbReference type="RefSeq" id="WP_225417696.1">
    <property type="nucleotide sequence ID" value="NZ_BEXA01000004.1"/>
</dbReference>
<gene>
    <name evidence="1" type="ORF">NBRC111893_2038</name>
</gene>
<evidence type="ECO:0000313" key="1">
    <source>
        <dbReference type="EMBL" id="GAY73892.1"/>
    </source>
</evidence>
<organism evidence="1 2">
    <name type="scientific">Lentilactobacillus kosonis</name>
    <dbReference type="NCBI Taxonomy" id="2810561"/>
    <lineage>
        <taxon>Bacteria</taxon>
        <taxon>Bacillati</taxon>
        <taxon>Bacillota</taxon>
        <taxon>Bacilli</taxon>
        <taxon>Lactobacillales</taxon>
        <taxon>Lactobacillaceae</taxon>
        <taxon>Lentilactobacillus</taxon>
    </lineage>
</organism>
<protein>
    <submittedName>
        <fullName evidence="1">Uncharacterized protein</fullName>
    </submittedName>
</protein>
<evidence type="ECO:0000313" key="2">
    <source>
        <dbReference type="Proteomes" id="UP000286974"/>
    </source>
</evidence>
<accession>A0A401FND1</accession>